<evidence type="ECO:0000313" key="3">
    <source>
        <dbReference type="Proteomes" id="UP001472677"/>
    </source>
</evidence>
<gene>
    <name evidence="2" type="ORF">V6N12_010471</name>
</gene>
<protein>
    <submittedName>
        <fullName evidence="2">Uncharacterized protein</fullName>
    </submittedName>
</protein>
<reference evidence="2 3" key="1">
    <citation type="journal article" date="2024" name="G3 (Bethesda)">
        <title>Genome assembly of Hibiscus sabdariffa L. provides insights into metabolisms of medicinal natural products.</title>
        <authorList>
            <person name="Kim T."/>
        </authorList>
    </citation>
    <scope>NUCLEOTIDE SEQUENCE [LARGE SCALE GENOMIC DNA]</scope>
    <source>
        <strain evidence="2">TK-2024</strain>
        <tissue evidence="2">Old leaves</tissue>
    </source>
</reference>
<evidence type="ECO:0000256" key="1">
    <source>
        <dbReference type="SAM" id="MobiDB-lite"/>
    </source>
</evidence>
<dbReference type="EMBL" id="JBBPBM010000012">
    <property type="protein sequence ID" value="KAK8562388.1"/>
    <property type="molecule type" value="Genomic_DNA"/>
</dbReference>
<evidence type="ECO:0000313" key="2">
    <source>
        <dbReference type="EMBL" id="KAK8562388.1"/>
    </source>
</evidence>
<feature type="compositionally biased region" description="Basic and acidic residues" evidence="1">
    <location>
        <begin position="81"/>
        <end position="92"/>
    </location>
</feature>
<keyword evidence="3" id="KW-1185">Reference proteome</keyword>
<accession>A0ABR2EK60</accession>
<sequence>MTLSLDSPLVLSSITQLSSPDSEFSPRFESSSPDQIGSMSSVDELFLDGKIRPIKLSTYLERLQVLASLMNLDRDEDEEKEDLKGKDPRPSD</sequence>
<dbReference type="Proteomes" id="UP001472677">
    <property type="component" value="Unassembled WGS sequence"/>
</dbReference>
<feature type="compositionally biased region" description="Low complexity" evidence="1">
    <location>
        <begin position="18"/>
        <end position="34"/>
    </location>
</feature>
<comment type="caution">
    <text evidence="2">The sequence shown here is derived from an EMBL/GenBank/DDBJ whole genome shotgun (WGS) entry which is preliminary data.</text>
</comment>
<name>A0ABR2EK60_9ROSI</name>
<organism evidence="2 3">
    <name type="scientific">Hibiscus sabdariffa</name>
    <name type="common">roselle</name>
    <dbReference type="NCBI Taxonomy" id="183260"/>
    <lineage>
        <taxon>Eukaryota</taxon>
        <taxon>Viridiplantae</taxon>
        <taxon>Streptophyta</taxon>
        <taxon>Embryophyta</taxon>
        <taxon>Tracheophyta</taxon>
        <taxon>Spermatophyta</taxon>
        <taxon>Magnoliopsida</taxon>
        <taxon>eudicotyledons</taxon>
        <taxon>Gunneridae</taxon>
        <taxon>Pentapetalae</taxon>
        <taxon>rosids</taxon>
        <taxon>malvids</taxon>
        <taxon>Malvales</taxon>
        <taxon>Malvaceae</taxon>
        <taxon>Malvoideae</taxon>
        <taxon>Hibiscus</taxon>
    </lineage>
</organism>
<feature type="region of interest" description="Disordered" evidence="1">
    <location>
        <begin position="71"/>
        <end position="92"/>
    </location>
</feature>
<feature type="region of interest" description="Disordered" evidence="1">
    <location>
        <begin position="16"/>
        <end position="39"/>
    </location>
</feature>
<proteinExistence type="predicted"/>